<keyword evidence="7" id="KW-1133">Transmembrane helix</keyword>
<keyword evidence="5" id="KW-0812">Transmembrane</keyword>
<evidence type="ECO:0000256" key="11">
    <source>
        <dbReference type="ARBA" id="ARBA00023136"/>
    </source>
</evidence>
<keyword evidence="4" id="KW-0349">Heme</keyword>
<sequence length="410" mass="46625">MIIAEFIWFYKIGSHEPGLPPGPPTVPLLGNLYIFPTEYAHHKWLKVGPTTAIIITSTAAVKELMDKRSASTADRPQHYMTDVITGGLNMVLTRYSDAWKRAEAAQLMHEILHAPEVPFYTHVRRYSNSTILSITYGKRCPRYESPEATLFFEAQHLWELVLEPGAHPTLDLLPFLKHLPGVWKRLREETRHLQRKLYFGLLDEYLGGVLIEGGSDTMSSFLQSLILAFTEFPEAQGKAQEEINELVGDHRLPTLDDFTDLPYIQAVIKEVNNALVTCFTLRPTHRFRPVAPVAIPHGTLAAEKYCGYMIPKGATIFVNTYVYDELEVFNPDRYLLTEHGMKPGVDDEPLPQGILTSPRPFQCRITPQSEGKAKLIKKAFLDTEDIFVKLETGITAEDKEWMERYRAHAM</sequence>
<evidence type="ECO:0000256" key="10">
    <source>
        <dbReference type="ARBA" id="ARBA00023033"/>
    </source>
</evidence>
<dbReference type="InterPro" id="IPR036396">
    <property type="entry name" value="Cyt_P450_sf"/>
</dbReference>
<evidence type="ECO:0000256" key="9">
    <source>
        <dbReference type="ARBA" id="ARBA00023004"/>
    </source>
</evidence>
<keyword evidence="10" id="KW-0503">Monooxygenase</keyword>
<evidence type="ECO:0000313" key="12">
    <source>
        <dbReference type="EMBL" id="KAK0485125.1"/>
    </source>
</evidence>
<comment type="similarity">
    <text evidence="3">Belongs to the cytochrome P450 family.</text>
</comment>
<name>A0AA39PIW5_9AGAR</name>
<evidence type="ECO:0000256" key="7">
    <source>
        <dbReference type="ARBA" id="ARBA00022989"/>
    </source>
</evidence>
<organism evidence="12 13">
    <name type="scientific">Armillaria novae-zelandiae</name>
    <dbReference type="NCBI Taxonomy" id="153914"/>
    <lineage>
        <taxon>Eukaryota</taxon>
        <taxon>Fungi</taxon>
        <taxon>Dikarya</taxon>
        <taxon>Basidiomycota</taxon>
        <taxon>Agaricomycotina</taxon>
        <taxon>Agaricomycetes</taxon>
        <taxon>Agaricomycetidae</taxon>
        <taxon>Agaricales</taxon>
        <taxon>Marasmiineae</taxon>
        <taxon>Physalacriaceae</taxon>
        <taxon>Armillaria</taxon>
    </lineage>
</organism>
<dbReference type="PANTHER" id="PTHR46300">
    <property type="entry name" value="P450, PUTATIVE (EUROFUNG)-RELATED-RELATED"/>
    <property type="match status" value="1"/>
</dbReference>
<keyword evidence="6" id="KW-0479">Metal-binding</keyword>
<evidence type="ECO:0000313" key="13">
    <source>
        <dbReference type="Proteomes" id="UP001175227"/>
    </source>
</evidence>
<dbReference type="Pfam" id="PF00067">
    <property type="entry name" value="p450"/>
    <property type="match status" value="1"/>
</dbReference>
<keyword evidence="8" id="KW-0560">Oxidoreductase</keyword>
<evidence type="ECO:0000256" key="3">
    <source>
        <dbReference type="ARBA" id="ARBA00010617"/>
    </source>
</evidence>
<evidence type="ECO:0000256" key="5">
    <source>
        <dbReference type="ARBA" id="ARBA00022692"/>
    </source>
</evidence>
<evidence type="ECO:0000256" key="1">
    <source>
        <dbReference type="ARBA" id="ARBA00001971"/>
    </source>
</evidence>
<gene>
    <name evidence="12" type="ORF">IW261DRAFT_1549615</name>
</gene>
<evidence type="ECO:0000256" key="4">
    <source>
        <dbReference type="ARBA" id="ARBA00022617"/>
    </source>
</evidence>
<dbReference type="GO" id="GO:0020037">
    <property type="term" value="F:heme binding"/>
    <property type="evidence" value="ECO:0007669"/>
    <property type="project" value="InterPro"/>
</dbReference>
<dbReference type="GO" id="GO:0016020">
    <property type="term" value="C:membrane"/>
    <property type="evidence" value="ECO:0007669"/>
    <property type="project" value="UniProtKB-SubCell"/>
</dbReference>
<comment type="cofactor">
    <cofactor evidence="1">
        <name>heme</name>
        <dbReference type="ChEBI" id="CHEBI:30413"/>
    </cofactor>
</comment>
<dbReference type="PANTHER" id="PTHR46300:SF2">
    <property type="entry name" value="CYTOCHROME P450 MONOOXYGENASE ALNH-RELATED"/>
    <property type="match status" value="1"/>
</dbReference>
<dbReference type="GO" id="GO:0005506">
    <property type="term" value="F:iron ion binding"/>
    <property type="evidence" value="ECO:0007669"/>
    <property type="project" value="InterPro"/>
</dbReference>
<accession>A0AA39PIW5</accession>
<dbReference type="AlphaFoldDB" id="A0AA39PIW5"/>
<dbReference type="Gene3D" id="1.10.630.10">
    <property type="entry name" value="Cytochrome P450"/>
    <property type="match status" value="2"/>
</dbReference>
<evidence type="ECO:0000256" key="6">
    <source>
        <dbReference type="ARBA" id="ARBA00022723"/>
    </source>
</evidence>
<comment type="caution">
    <text evidence="12">The sequence shown here is derived from an EMBL/GenBank/DDBJ whole genome shotgun (WGS) entry which is preliminary data.</text>
</comment>
<keyword evidence="9" id="KW-0408">Iron</keyword>
<dbReference type="GO" id="GO:0016705">
    <property type="term" value="F:oxidoreductase activity, acting on paired donors, with incorporation or reduction of molecular oxygen"/>
    <property type="evidence" value="ECO:0007669"/>
    <property type="project" value="InterPro"/>
</dbReference>
<dbReference type="EMBL" id="JAUEPR010000005">
    <property type="protein sequence ID" value="KAK0485125.1"/>
    <property type="molecule type" value="Genomic_DNA"/>
</dbReference>
<reference evidence="12" key="1">
    <citation type="submission" date="2023-06" db="EMBL/GenBank/DDBJ databases">
        <authorList>
            <consortium name="Lawrence Berkeley National Laboratory"/>
            <person name="Ahrendt S."/>
            <person name="Sahu N."/>
            <person name="Indic B."/>
            <person name="Wong-Bajracharya J."/>
            <person name="Merenyi Z."/>
            <person name="Ke H.-M."/>
            <person name="Monk M."/>
            <person name="Kocsube S."/>
            <person name="Drula E."/>
            <person name="Lipzen A."/>
            <person name="Balint B."/>
            <person name="Henrissat B."/>
            <person name="Andreopoulos B."/>
            <person name="Martin F.M."/>
            <person name="Harder C.B."/>
            <person name="Rigling D."/>
            <person name="Ford K.L."/>
            <person name="Foster G.D."/>
            <person name="Pangilinan J."/>
            <person name="Papanicolaou A."/>
            <person name="Barry K."/>
            <person name="LaButti K."/>
            <person name="Viragh M."/>
            <person name="Koriabine M."/>
            <person name="Yan M."/>
            <person name="Riley R."/>
            <person name="Champramary S."/>
            <person name="Plett K.L."/>
            <person name="Tsai I.J."/>
            <person name="Slot J."/>
            <person name="Sipos G."/>
            <person name="Plett J."/>
            <person name="Nagy L.G."/>
            <person name="Grigoriev I.V."/>
        </authorList>
    </citation>
    <scope>NUCLEOTIDE SEQUENCE</scope>
    <source>
        <strain evidence="12">ICMP 16352</strain>
    </source>
</reference>
<dbReference type="InterPro" id="IPR001128">
    <property type="entry name" value="Cyt_P450"/>
</dbReference>
<dbReference type="Proteomes" id="UP001175227">
    <property type="component" value="Unassembled WGS sequence"/>
</dbReference>
<evidence type="ECO:0000256" key="8">
    <source>
        <dbReference type="ARBA" id="ARBA00023002"/>
    </source>
</evidence>
<protein>
    <submittedName>
        <fullName evidence="12">Cytochrome P450</fullName>
    </submittedName>
</protein>
<keyword evidence="13" id="KW-1185">Reference proteome</keyword>
<keyword evidence="11" id="KW-0472">Membrane</keyword>
<comment type="subcellular location">
    <subcellularLocation>
        <location evidence="2">Membrane</location>
        <topology evidence="2">Single-pass membrane protein</topology>
    </subcellularLocation>
</comment>
<dbReference type="InterPro" id="IPR050364">
    <property type="entry name" value="Cytochrome_P450_fung"/>
</dbReference>
<proteinExistence type="inferred from homology"/>
<evidence type="ECO:0000256" key="2">
    <source>
        <dbReference type="ARBA" id="ARBA00004167"/>
    </source>
</evidence>
<dbReference type="SUPFAM" id="SSF48264">
    <property type="entry name" value="Cytochrome P450"/>
    <property type="match status" value="1"/>
</dbReference>
<dbReference type="GO" id="GO:0004497">
    <property type="term" value="F:monooxygenase activity"/>
    <property type="evidence" value="ECO:0007669"/>
    <property type="project" value="UniProtKB-KW"/>
</dbReference>